<evidence type="ECO:0000313" key="1">
    <source>
        <dbReference type="EMBL" id="OAH14239.1"/>
    </source>
</evidence>
<evidence type="ECO:0000313" key="2">
    <source>
        <dbReference type="Proteomes" id="UP000077381"/>
    </source>
</evidence>
<proteinExistence type="predicted"/>
<dbReference type="Proteomes" id="UP000077381">
    <property type="component" value="Unassembled WGS sequence"/>
</dbReference>
<sequence length="42" mass="4968">MQFITGKKSLDSDWDSYVSQLDQLGLKRFLQIYQAAYDKTHK</sequence>
<reference evidence="1 2" key="1">
    <citation type="submission" date="2015-12" db="EMBL/GenBank/DDBJ databases">
        <title>Genome sequence of Streptomyces sp. G25.</title>
        <authorList>
            <person name="Poehlein A."/>
            <person name="Roettig A."/>
            <person name="Hiessl S."/>
            <person name="Hauschild P."/>
            <person name="Schauer J."/>
            <person name="Madkour M.H."/>
            <person name="Al-Ansari A.M."/>
            <person name="Almakishah N.H."/>
            <person name="Steinbuechel A."/>
            <person name="Daniel R."/>
        </authorList>
    </citation>
    <scope>NUCLEOTIDE SEQUENCE [LARGE SCALE GENOMIC DNA]</scope>
    <source>
        <strain evidence="2">G25(2015)</strain>
    </source>
</reference>
<dbReference type="Gene3D" id="3.40.190.10">
    <property type="entry name" value="Periplasmic binding protein-like II"/>
    <property type="match status" value="1"/>
</dbReference>
<protein>
    <submittedName>
        <fullName evidence="1">Uncharacterized protein</fullName>
    </submittedName>
</protein>
<dbReference type="EMBL" id="LOHS01000068">
    <property type="protein sequence ID" value="OAH14239.1"/>
    <property type="molecule type" value="Genomic_DNA"/>
</dbReference>
<dbReference type="SUPFAM" id="SSF53850">
    <property type="entry name" value="Periplasmic binding protein-like II"/>
    <property type="match status" value="1"/>
</dbReference>
<dbReference type="AlphaFoldDB" id="A0A177HUE9"/>
<name>A0A177HUE9_9ACTN</name>
<gene>
    <name evidence="1" type="ORF">STSP_23940</name>
</gene>
<comment type="caution">
    <text evidence="1">The sequence shown here is derived from an EMBL/GenBank/DDBJ whole genome shotgun (WGS) entry which is preliminary data.</text>
</comment>
<accession>A0A177HUE9</accession>
<dbReference type="RefSeq" id="WP_269801043.1">
    <property type="nucleotide sequence ID" value="NZ_LOHS01000068.1"/>
</dbReference>
<dbReference type="STRING" id="1716141.STSP_23940"/>
<organism evidence="1 2">
    <name type="scientific">Streptomyces jeddahensis</name>
    <dbReference type="NCBI Taxonomy" id="1716141"/>
    <lineage>
        <taxon>Bacteria</taxon>
        <taxon>Bacillati</taxon>
        <taxon>Actinomycetota</taxon>
        <taxon>Actinomycetes</taxon>
        <taxon>Kitasatosporales</taxon>
        <taxon>Streptomycetaceae</taxon>
        <taxon>Streptomyces</taxon>
    </lineage>
</organism>
<keyword evidence="2" id="KW-1185">Reference proteome</keyword>